<reference evidence="1" key="1">
    <citation type="submission" date="2025-08" db="UniProtKB">
        <authorList>
            <consortium name="Ensembl"/>
        </authorList>
    </citation>
    <scope>IDENTIFICATION</scope>
</reference>
<protein>
    <submittedName>
        <fullName evidence="1">Uncharacterized protein</fullName>
    </submittedName>
</protein>
<dbReference type="SUPFAM" id="SSF50129">
    <property type="entry name" value="GroES-like"/>
    <property type="match status" value="1"/>
</dbReference>
<evidence type="ECO:0000313" key="1">
    <source>
        <dbReference type="Ensembl" id="ENSCCRP00010113218.1"/>
    </source>
</evidence>
<evidence type="ECO:0000313" key="2">
    <source>
        <dbReference type="Proteomes" id="UP000694427"/>
    </source>
</evidence>
<reference evidence="1" key="2">
    <citation type="submission" date="2025-09" db="UniProtKB">
        <authorList>
            <consortium name="Ensembl"/>
        </authorList>
    </citation>
    <scope>IDENTIFICATION</scope>
</reference>
<accession>A0A8C1PXF9</accession>
<name>A0A8C1PXF9_CYPCA</name>
<proteinExistence type="predicted"/>
<dbReference type="AlphaFoldDB" id="A0A8C1PXF9"/>
<dbReference type="Gene3D" id="3.90.180.10">
    <property type="entry name" value="Medium-chain alcohol dehydrogenases, catalytic domain"/>
    <property type="match status" value="1"/>
</dbReference>
<dbReference type="InterPro" id="IPR011032">
    <property type="entry name" value="GroES-like_sf"/>
</dbReference>
<dbReference type="Ensembl" id="ENSCCRT00010125922.1">
    <property type="protein sequence ID" value="ENSCCRP00010113218.1"/>
    <property type="gene ID" value="ENSCCRG00010049853.1"/>
</dbReference>
<keyword evidence="2" id="KW-1185">Reference proteome</keyword>
<dbReference type="Proteomes" id="UP000694427">
    <property type="component" value="Unplaced"/>
</dbReference>
<organism evidence="1 2">
    <name type="scientific">Cyprinus carpio</name>
    <name type="common">Common carp</name>
    <dbReference type="NCBI Taxonomy" id="7962"/>
    <lineage>
        <taxon>Eukaryota</taxon>
        <taxon>Metazoa</taxon>
        <taxon>Chordata</taxon>
        <taxon>Craniata</taxon>
        <taxon>Vertebrata</taxon>
        <taxon>Euteleostomi</taxon>
        <taxon>Actinopterygii</taxon>
        <taxon>Neopterygii</taxon>
        <taxon>Teleostei</taxon>
        <taxon>Ostariophysi</taxon>
        <taxon>Cypriniformes</taxon>
        <taxon>Cyprinidae</taxon>
        <taxon>Cyprininae</taxon>
        <taxon>Cyprinus</taxon>
    </lineage>
</organism>
<sequence length="45" mass="4822">MATAGKVIKCRAAVAWEPNAPLVIEEIEVGPPHEGEIRIKVGNVK</sequence>